<dbReference type="InterPro" id="IPR036388">
    <property type="entry name" value="WH-like_DNA-bd_sf"/>
</dbReference>
<dbReference type="SUPFAM" id="SSF46785">
    <property type="entry name" value="Winged helix' DNA-binding domain"/>
    <property type="match status" value="1"/>
</dbReference>
<accession>A0ABT2T4C5</accession>
<feature type="domain" description="HTH gntR-type" evidence="4">
    <location>
        <begin position="4"/>
        <end position="72"/>
    </location>
</feature>
<evidence type="ECO:0000259" key="4">
    <source>
        <dbReference type="PROSITE" id="PS50949"/>
    </source>
</evidence>
<dbReference type="Pfam" id="PF00392">
    <property type="entry name" value="GntR"/>
    <property type="match status" value="1"/>
</dbReference>
<evidence type="ECO:0000313" key="6">
    <source>
        <dbReference type="Proteomes" id="UP001652432"/>
    </source>
</evidence>
<dbReference type="Gene3D" id="1.10.10.10">
    <property type="entry name" value="Winged helix-like DNA-binding domain superfamily/Winged helix DNA-binding domain"/>
    <property type="match status" value="1"/>
</dbReference>
<dbReference type="PROSITE" id="PS50949">
    <property type="entry name" value="HTH_GNTR"/>
    <property type="match status" value="1"/>
</dbReference>
<dbReference type="PRINTS" id="PR00035">
    <property type="entry name" value="HTHGNTR"/>
</dbReference>
<dbReference type="InterPro" id="IPR011663">
    <property type="entry name" value="UTRA"/>
</dbReference>
<dbReference type="PANTHER" id="PTHR44846">
    <property type="entry name" value="MANNOSYL-D-GLYCERATE TRANSPORT/METABOLISM SYSTEM REPRESSOR MNGR-RELATED"/>
    <property type="match status" value="1"/>
</dbReference>
<sequence>MSHIPAYKEVYSKLKEELKEGIYPAGSLLPTESELEKIFHVSRTTIRKAISILSLEGYVKTKQGYGTEVLNIFTVQKLNQITSITETLRQKGYTVKTKSMYIEKITAPESIMSIMEMHTPAPVYKVQRVQTADGVPIALMTNYVKCSYTPGLEHYIDGFTSFYSFLEKKYKIIFSNAVQYLSAVSANFTESQILEKPVGSPLLCSRRICYSGQDPFLYGITKLASDKYEYCVSLQNRP</sequence>
<dbReference type="SMART" id="SM00866">
    <property type="entry name" value="UTRA"/>
    <property type="match status" value="1"/>
</dbReference>
<keyword evidence="3" id="KW-0804">Transcription</keyword>
<dbReference type="EMBL" id="JAOQKJ010000007">
    <property type="protein sequence ID" value="MCU6744746.1"/>
    <property type="molecule type" value="Genomic_DNA"/>
</dbReference>
<dbReference type="CDD" id="cd07377">
    <property type="entry name" value="WHTH_GntR"/>
    <property type="match status" value="1"/>
</dbReference>
<dbReference type="InterPro" id="IPR050679">
    <property type="entry name" value="Bact_HTH_transcr_reg"/>
</dbReference>
<keyword evidence="6" id="KW-1185">Reference proteome</keyword>
<dbReference type="SMART" id="SM00345">
    <property type="entry name" value="HTH_GNTR"/>
    <property type="match status" value="1"/>
</dbReference>
<proteinExistence type="predicted"/>
<evidence type="ECO:0000256" key="2">
    <source>
        <dbReference type="ARBA" id="ARBA00023125"/>
    </source>
</evidence>
<gene>
    <name evidence="5" type="ORF">OCV77_09585</name>
</gene>
<keyword evidence="1" id="KW-0805">Transcription regulation</keyword>
<dbReference type="RefSeq" id="WP_118497555.1">
    <property type="nucleotide sequence ID" value="NZ_JAOQKJ010000007.1"/>
</dbReference>
<dbReference type="SUPFAM" id="SSF64288">
    <property type="entry name" value="Chorismate lyase-like"/>
    <property type="match status" value="1"/>
</dbReference>
<dbReference type="InterPro" id="IPR036390">
    <property type="entry name" value="WH_DNA-bd_sf"/>
</dbReference>
<dbReference type="Proteomes" id="UP001652432">
    <property type="component" value="Unassembled WGS sequence"/>
</dbReference>
<protein>
    <submittedName>
        <fullName evidence="5">GntR family transcriptional regulator</fullName>
    </submittedName>
</protein>
<organism evidence="5 6">
    <name type="scientific">Suilimivivens aceti</name>
    <dbReference type="NCBI Taxonomy" id="2981774"/>
    <lineage>
        <taxon>Bacteria</taxon>
        <taxon>Bacillati</taxon>
        <taxon>Bacillota</taxon>
        <taxon>Clostridia</taxon>
        <taxon>Lachnospirales</taxon>
        <taxon>Lachnospiraceae</taxon>
        <taxon>Suilimivivens</taxon>
    </lineage>
</organism>
<evidence type="ECO:0000313" key="5">
    <source>
        <dbReference type="EMBL" id="MCU6744746.1"/>
    </source>
</evidence>
<evidence type="ECO:0000256" key="3">
    <source>
        <dbReference type="ARBA" id="ARBA00023163"/>
    </source>
</evidence>
<name>A0ABT2T4C5_9FIRM</name>
<dbReference type="InterPro" id="IPR028978">
    <property type="entry name" value="Chorismate_lyase_/UTRA_dom_sf"/>
</dbReference>
<dbReference type="InterPro" id="IPR000524">
    <property type="entry name" value="Tscrpt_reg_HTH_GntR"/>
</dbReference>
<comment type="caution">
    <text evidence="5">The sequence shown here is derived from an EMBL/GenBank/DDBJ whole genome shotgun (WGS) entry which is preliminary data.</text>
</comment>
<reference evidence="5 6" key="1">
    <citation type="journal article" date="2021" name="ISME Commun">
        <title>Automated analysis of genomic sequences facilitates high-throughput and comprehensive description of bacteria.</title>
        <authorList>
            <person name="Hitch T.C.A."/>
        </authorList>
    </citation>
    <scope>NUCLEOTIDE SEQUENCE [LARGE SCALE GENOMIC DNA]</scope>
    <source>
        <strain evidence="5 6">Sanger_18</strain>
    </source>
</reference>
<dbReference type="Pfam" id="PF07702">
    <property type="entry name" value="UTRA"/>
    <property type="match status" value="1"/>
</dbReference>
<keyword evidence="2" id="KW-0238">DNA-binding</keyword>
<dbReference type="PANTHER" id="PTHR44846:SF1">
    <property type="entry name" value="MANNOSYL-D-GLYCERATE TRANSPORT_METABOLISM SYSTEM REPRESSOR MNGR-RELATED"/>
    <property type="match status" value="1"/>
</dbReference>
<evidence type="ECO:0000256" key="1">
    <source>
        <dbReference type="ARBA" id="ARBA00023015"/>
    </source>
</evidence>
<dbReference type="Gene3D" id="3.40.1410.10">
    <property type="entry name" value="Chorismate lyase-like"/>
    <property type="match status" value="1"/>
</dbReference>